<accession>A0A0J5X170</accession>
<dbReference type="PATRIC" id="fig|292.27.peg.2687"/>
<comment type="caution">
    <text evidence="2">The sequence shown here is derived from an EMBL/GenBank/DDBJ whole genome shotgun (WGS) entry which is preliminary data.</text>
</comment>
<reference evidence="2 3" key="1">
    <citation type="submission" date="2015-05" db="EMBL/GenBank/DDBJ databases">
        <title>Draft genome of Burkholderia cepacia LK29.</title>
        <authorList>
            <person name="Chan X.Y."/>
        </authorList>
    </citation>
    <scope>NUCLEOTIDE SEQUENCE [LARGE SCALE GENOMIC DNA]</scope>
    <source>
        <strain evidence="2 3">LK29</strain>
    </source>
</reference>
<dbReference type="Proteomes" id="UP000036338">
    <property type="component" value="Unassembled WGS sequence"/>
</dbReference>
<proteinExistence type="predicted"/>
<dbReference type="EMBL" id="LDWR01000021">
    <property type="protein sequence ID" value="KML58316.1"/>
    <property type="molecule type" value="Genomic_DNA"/>
</dbReference>
<feature type="compositionally biased region" description="Low complexity" evidence="1">
    <location>
        <begin position="43"/>
        <end position="52"/>
    </location>
</feature>
<gene>
    <name evidence="2" type="ORF">VL15_13985</name>
</gene>
<organism evidence="2 3">
    <name type="scientific">Burkholderia cepacia</name>
    <name type="common">Pseudomonas cepacia</name>
    <dbReference type="NCBI Taxonomy" id="292"/>
    <lineage>
        <taxon>Bacteria</taxon>
        <taxon>Pseudomonadati</taxon>
        <taxon>Pseudomonadota</taxon>
        <taxon>Betaproteobacteria</taxon>
        <taxon>Burkholderiales</taxon>
        <taxon>Burkholderiaceae</taxon>
        <taxon>Burkholderia</taxon>
        <taxon>Burkholderia cepacia complex</taxon>
    </lineage>
</organism>
<feature type="compositionally biased region" description="Basic and acidic residues" evidence="1">
    <location>
        <begin position="55"/>
        <end position="69"/>
    </location>
</feature>
<evidence type="ECO:0000313" key="2">
    <source>
        <dbReference type="EMBL" id="KML58316.1"/>
    </source>
</evidence>
<feature type="region of interest" description="Disordered" evidence="1">
    <location>
        <begin position="38"/>
        <end position="69"/>
    </location>
</feature>
<protein>
    <submittedName>
        <fullName evidence="2">Uncharacterized protein</fullName>
    </submittedName>
</protein>
<name>A0A0J5X170_BURCE</name>
<sequence>MNFCHVAMTSAMPCGVGLNGIGSWAPSLVAARDMSAPNVRGQSSTAASTSAARFAGEHRDDAWRRRAVA</sequence>
<dbReference type="AlphaFoldDB" id="A0A0J5X170"/>
<evidence type="ECO:0000313" key="3">
    <source>
        <dbReference type="Proteomes" id="UP000036338"/>
    </source>
</evidence>
<evidence type="ECO:0000256" key="1">
    <source>
        <dbReference type="SAM" id="MobiDB-lite"/>
    </source>
</evidence>